<proteinExistence type="predicted"/>
<keyword evidence="1" id="KW-0812">Transmembrane</keyword>
<keyword evidence="1" id="KW-1133">Transmembrane helix</keyword>
<name>A0A1H3QQ20_9ACTN</name>
<gene>
    <name evidence="2" type="ORF">SAMN05444365_10638</name>
</gene>
<dbReference type="EMBL" id="FNPH01000006">
    <property type="protein sequence ID" value="SDZ15098.1"/>
    <property type="molecule type" value="Genomic_DNA"/>
</dbReference>
<dbReference type="AlphaFoldDB" id="A0A1H3QQ20"/>
<evidence type="ECO:0000256" key="1">
    <source>
        <dbReference type="SAM" id="Phobius"/>
    </source>
</evidence>
<accession>A0A1H3QQ20</accession>
<dbReference type="Proteomes" id="UP000242415">
    <property type="component" value="Unassembled WGS sequence"/>
</dbReference>
<evidence type="ECO:0008006" key="4">
    <source>
        <dbReference type="Google" id="ProtNLM"/>
    </source>
</evidence>
<keyword evidence="3" id="KW-1185">Reference proteome</keyword>
<evidence type="ECO:0000313" key="2">
    <source>
        <dbReference type="EMBL" id="SDZ15098.1"/>
    </source>
</evidence>
<organism evidence="2 3">
    <name type="scientific">Micromonospora pattaloongensis</name>
    <dbReference type="NCBI Taxonomy" id="405436"/>
    <lineage>
        <taxon>Bacteria</taxon>
        <taxon>Bacillati</taxon>
        <taxon>Actinomycetota</taxon>
        <taxon>Actinomycetes</taxon>
        <taxon>Micromonosporales</taxon>
        <taxon>Micromonosporaceae</taxon>
        <taxon>Micromonospora</taxon>
    </lineage>
</organism>
<reference evidence="3" key="1">
    <citation type="submission" date="2016-10" db="EMBL/GenBank/DDBJ databases">
        <authorList>
            <person name="Varghese N."/>
            <person name="Submissions S."/>
        </authorList>
    </citation>
    <scope>NUCLEOTIDE SEQUENCE [LARGE SCALE GENOMIC DNA]</scope>
    <source>
        <strain evidence="3">DSM 45245</strain>
    </source>
</reference>
<feature type="transmembrane region" description="Helical" evidence="1">
    <location>
        <begin position="20"/>
        <end position="43"/>
    </location>
</feature>
<sequence length="189" mass="21173">MSGRSLNPTRTRVIGPSRGFAYGGLLVIAGLTAISPLVEWSAFGLPPTLAMPAFTLCITLALWIFDFAPRLAWNAYGLAVRSFWCVARVPWGEVRALTIVESGVSGDRITVHLAERRFEVGLDRLWWLARLSPRYANRNRQYLEELRDSRQRAQDLIEVGEPPVLRSVVPLLGTFACWAIGLLIAIYLY</sequence>
<feature type="transmembrane region" description="Helical" evidence="1">
    <location>
        <begin position="168"/>
        <end position="188"/>
    </location>
</feature>
<dbReference type="STRING" id="405436.SAMN05444365_10638"/>
<feature type="transmembrane region" description="Helical" evidence="1">
    <location>
        <begin position="49"/>
        <end position="68"/>
    </location>
</feature>
<protein>
    <recommendedName>
        <fullName evidence="4">PH domain-containing protein</fullName>
    </recommendedName>
</protein>
<evidence type="ECO:0000313" key="3">
    <source>
        <dbReference type="Proteomes" id="UP000242415"/>
    </source>
</evidence>
<keyword evidence="1" id="KW-0472">Membrane</keyword>